<dbReference type="STRING" id="872970.SAMN04488134_101369"/>
<dbReference type="NCBIfam" id="TIGR02856">
    <property type="entry name" value="spore_yqfC"/>
    <property type="match status" value="1"/>
</dbReference>
<name>A0A1H8HKI0_9BACI</name>
<proteinExistence type="predicted"/>
<dbReference type="InterPro" id="IPR022476">
    <property type="entry name" value="Spore_YabP/YqfC"/>
</dbReference>
<gene>
    <name evidence="1" type="ORF">SAMN04488134_101369</name>
</gene>
<sequence>MGKLRSFINKRAKTTIGMTMDMQIKLPRITMIGDLHVYIENHRGILRFTADEIELNVSGGTLLINGEELVIKMLLSEEILIEGMIRSITNQYSTDQSEVKT</sequence>
<dbReference type="EMBL" id="FODJ01000001">
    <property type="protein sequence ID" value="SEN56545.1"/>
    <property type="molecule type" value="Genomic_DNA"/>
</dbReference>
<dbReference type="RefSeq" id="WP_245751552.1">
    <property type="nucleotide sequence ID" value="NZ_FODJ01000001.1"/>
</dbReference>
<evidence type="ECO:0000313" key="1">
    <source>
        <dbReference type="EMBL" id="SEN56545.1"/>
    </source>
</evidence>
<dbReference type="AlphaFoldDB" id="A0A1H8HKI0"/>
<reference evidence="1 2" key="1">
    <citation type="submission" date="2016-10" db="EMBL/GenBank/DDBJ databases">
        <authorList>
            <person name="de Groot N.N."/>
        </authorList>
    </citation>
    <scope>NUCLEOTIDE SEQUENCE [LARGE SCALE GENOMIC DNA]</scope>
    <source>
        <strain evidence="1 2">CGMCC 1.10434</strain>
    </source>
</reference>
<evidence type="ECO:0000313" key="2">
    <source>
        <dbReference type="Proteomes" id="UP000199300"/>
    </source>
</evidence>
<protein>
    <submittedName>
        <fullName evidence="1">Sporulation protein YqfC</fullName>
    </submittedName>
</protein>
<dbReference type="Pfam" id="PF07873">
    <property type="entry name" value="YabP"/>
    <property type="match status" value="1"/>
</dbReference>
<dbReference type="InterPro" id="IPR038705">
    <property type="entry name" value="YabP_sf"/>
</dbReference>
<dbReference type="Gene3D" id="2.60.40.2000">
    <property type="match status" value="1"/>
</dbReference>
<accession>A0A1H8HKI0</accession>
<organism evidence="1 2">
    <name type="scientific">Amphibacillus marinus</name>
    <dbReference type="NCBI Taxonomy" id="872970"/>
    <lineage>
        <taxon>Bacteria</taxon>
        <taxon>Bacillati</taxon>
        <taxon>Bacillota</taxon>
        <taxon>Bacilli</taxon>
        <taxon>Bacillales</taxon>
        <taxon>Bacillaceae</taxon>
        <taxon>Amphibacillus</taxon>
    </lineage>
</organism>
<keyword evidence="2" id="KW-1185">Reference proteome</keyword>
<dbReference type="InterPro" id="IPR022477">
    <property type="entry name" value="Spore_YqfC"/>
</dbReference>
<dbReference type="Proteomes" id="UP000199300">
    <property type="component" value="Unassembled WGS sequence"/>
</dbReference>